<dbReference type="AlphaFoldDB" id="A0A6A6NRG9"/>
<accession>A0A6A6NRG9</accession>
<dbReference type="Proteomes" id="UP000799766">
    <property type="component" value="Unassembled WGS sequence"/>
</dbReference>
<sequence>MGCGDLDAKSNSCDSQIGGIDFNADFVLQKVDVQESEYELLRIWREESYRISVDQCSTVEVPDVYSWNCFLVEEIYHPAIDRLDGWWYGPDTLTKPNGKCILPPQLPRGKSSKHHGSVLIPSIPAYLNALDYHTTEYRHSKPALSQIGSWQIRNLTRYLYLELPHQQNTLLFELEAKTNEFLFQYLKHYKRKPRYVPVDEGARVGGLMLVKEWDPETYPDYIRRRFTGLDSGNSSSSYHNRSFSCK</sequence>
<proteinExistence type="predicted"/>
<gene>
    <name evidence="1" type="ORF">BDY21DRAFT_353607</name>
</gene>
<keyword evidence="2" id="KW-1185">Reference proteome</keyword>
<evidence type="ECO:0000313" key="1">
    <source>
        <dbReference type="EMBL" id="KAF2454309.1"/>
    </source>
</evidence>
<dbReference type="EMBL" id="MU001692">
    <property type="protein sequence ID" value="KAF2454309.1"/>
    <property type="molecule type" value="Genomic_DNA"/>
</dbReference>
<protein>
    <submittedName>
        <fullName evidence="1">Uncharacterized protein</fullName>
    </submittedName>
</protein>
<reference evidence="1" key="1">
    <citation type="journal article" date="2020" name="Stud. Mycol.">
        <title>101 Dothideomycetes genomes: a test case for predicting lifestyles and emergence of pathogens.</title>
        <authorList>
            <person name="Haridas S."/>
            <person name="Albert R."/>
            <person name="Binder M."/>
            <person name="Bloem J."/>
            <person name="Labutti K."/>
            <person name="Salamov A."/>
            <person name="Andreopoulos B."/>
            <person name="Baker S."/>
            <person name="Barry K."/>
            <person name="Bills G."/>
            <person name="Bluhm B."/>
            <person name="Cannon C."/>
            <person name="Castanera R."/>
            <person name="Culley D."/>
            <person name="Daum C."/>
            <person name="Ezra D."/>
            <person name="Gonzalez J."/>
            <person name="Henrissat B."/>
            <person name="Kuo A."/>
            <person name="Liang C."/>
            <person name="Lipzen A."/>
            <person name="Lutzoni F."/>
            <person name="Magnuson J."/>
            <person name="Mondo S."/>
            <person name="Nolan M."/>
            <person name="Ohm R."/>
            <person name="Pangilinan J."/>
            <person name="Park H.-J."/>
            <person name="Ramirez L."/>
            <person name="Alfaro M."/>
            <person name="Sun H."/>
            <person name="Tritt A."/>
            <person name="Yoshinaga Y."/>
            <person name="Zwiers L.-H."/>
            <person name="Turgeon B."/>
            <person name="Goodwin S."/>
            <person name="Spatafora J."/>
            <person name="Crous P."/>
            <person name="Grigoriev I."/>
        </authorList>
    </citation>
    <scope>NUCLEOTIDE SEQUENCE</scope>
    <source>
        <strain evidence="1">ATCC 16933</strain>
    </source>
</reference>
<name>A0A6A6NRG9_9PEZI</name>
<evidence type="ECO:0000313" key="2">
    <source>
        <dbReference type="Proteomes" id="UP000799766"/>
    </source>
</evidence>
<dbReference type="OrthoDB" id="2959714at2759"/>
<organism evidence="1 2">
    <name type="scientific">Lineolata rhizophorae</name>
    <dbReference type="NCBI Taxonomy" id="578093"/>
    <lineage>
        <taxon>Eukaryota</taxon>
        <taxon>Fungi</taxon>
        <taxon>Dikarya</taxon>
        <taxon>Ascomycota</taxon>
        <taxon>Pezizomycotina</taxon>
        <taxon>Dothideomycetes</taxon>
        <taxon>Dothideomycetes incertae sedis</taxon>
        <taxon>Lineolatales</taxon>
        <taxon>Lineolataceae</taxon>
        <taxon>Lineolata</taxon>
    </lineage>
</organism>